<organism evidence="1 2">
    <name type="scientific">Ottowia pentelensis</name>
    <dbReference type="NCBI Taxonomy" id="511108"/>
    <lineage>
        <taxon>Bacteria</taxon>
        <taxon>Pseudomonadati</taxon>
        <taxon>Pseudomonadota</taxon>
        <taxon>Betaproteobacteria</taxon>
        <taxon>Burkholderiales</taxon>
        <taxon>Comamonadaceae</taxon>
        <taxon>Ottowia</taxon>
    </lineage>
</organism>
<gene>
    <name evidence="1" type="ORF">ACFFGG_16645</name>
</gene>
<dbReference type="EMBL" id="JBHLTN010000039">
    <property type="protein sequence ID" value="MFC0594179.1"/>
    <property type="molecule type" value="Genomic_DNA"/>
</dbReference>
<dbReference type="Proteomes" id="UP001589834">
    <property type="component" value="Unassembled WGS sequence"/>
</dbReference>
<evidence type="ECO:0000313" key="2">
    <source>
        <dbReference type="Proteomes" id="UP001589834"/>
    </source>
</evidence>
<sequence>MDTVFSLSPKGRRECAAEQPLLLRELHALLRMVDGRRTRADLLNSVGRNAITTGGLRWLLAAGYIFPDSATTTRPTAGGRATRSGAASELLASVPQDLSSFAAPMASPRGEPSVHEALGDFMLRSIERHLGDTGAPYRWRVERAAQVPELLPLLNPLLEAILARAGRTAAGEFAHAAALLLQPLENGVP</sequence>
<evidence type="ECO:0000313" key="1">
    <source>
        <dbReference type="EMBL" id="MFC0594179.1"/>
    </source>
</evidence>
<accession>A0ABV6PWG4</accession>
<keyword evidence="2" id="KW-1185">Reference proteome</keyword>
<name>A0ABV6PWG4_9BURK</name>
<comment type="caution">
    <text evidence="1">The sequence shown here is derived from an EMBL/GenBank/DDBJ whole genome shotgun (WGS) entry which is preliminary data.</text>
</comment>
<protein>
    <submittedName>
        <fullName evidence="1">Uncharacterized protein</fullName>
    </submittedName>
</protein>
<reference evidence="1 2" key="1">
    <citation type="submission" date="2024-09" db="EMBL/GenBank/DDBJ databases">
        <authorList>
            <person name="Sun Q."/>
            <person name="Mori K."/>
        </authorList>
    </citation>
    <scope>NUCLEOTIDE SEQUENCE [LARGE SCALE GENOMIC DNA]</scope>
    <source>
        <strain evidence="1 2">NCAIM B.02336</strain>
    </source>
</reference>
<proteinExistence type="predicted"/>
<dbReference type="RefSeq" id="WP_377484751.1">
    <property type="nucleotide sequence ID" value="NZ_JBHLTN010000039.1"/>
</dbReference>